<reference evidence="4 5" key="1">
    <citation type="submission" date="2016-07" db="EMBL/GenBank/DDBJ databases">
        <title>Pervasive Adenine N6-methylation of Active Genes in Fungi.</title>
        <authorList>
            <consortium name="DOE Joint Genome Institute"/>
            <person name="Mondo S.J."/>
            <person name="Dannebaum R.O."/>
            <person name="Kuo R.C."/>
            <person name="Labutti K."/>
            <person name="Haridas S."/>
            <person name="Kuo A."/>
            <person name="Salamov A."/>
            <person name="Ahrendt S.R."/>
            <person name="Lipzen A."/>
            <person name="Sullivan W."/>
            <person name="Andreopoulos W.B."/>
            <person name="Clum A."/>
            <person name="Lindquist E."/>
            <person name="Daum C."/>
            <person name="Ramamoorthy G.K."/>
            <person name="Gryganskyi A."/>
            <person name="Culley D."/>
            <person name="Magnuson J.K."/>
            <person name="James T.Y."/>
            <person name="O'Malley M.A."/>
            <person name="Stajich J.E."/>
            <person name="Spatafora J.W."/>
            <person name="Visel A."/>
            <person name="Grigoriev I.V."/>
        </authorList>
    </citation>
    <scope>NUCLEOTIDE SEQUENCE [LARGE SCALE GENOMIC DNA]</scope>
    <source>
        <strain evidence="4 5">NRRL 3301</strain>
    </source>
</reference>
<dbReference type="Gene3D" id="1.25.40.10">
    <property type="entry name" value="Tetratricopeptide repeat domain"/>
    <property type="match status" value="1"/>
</dbReference>
<evidence type="ECO:0000313" key="4">
    <source>
        <dbReference type="EMBL" id="ORX61607.1"/>
    </source>
</evidence>
<feature type="domain" description="F-box" evidence="3">
    <location>
        <begin position="160"/>
        <end position="207"/>
    </location>
</feature>
<feature type="repeat" description="TPR" evidence="1">
    <location>
        <begin position="29"/>
        <end position="62"/>
    </location>
</feature>
<sequence length="576" mass="65658">MKKRSIASTSNSTTEQRKNKKQASQRASWEYYMEDGKEAFKTKDYTRAAEYFTSGLTLEPNQLILLDFRAATNEHLKQWPAAYQDAKTMIQQHPTAAKGYLRMGKLLTDRPFLSPSNNLTALKVYRKGCRLVSSTDPLSSLLNTLKEKMETRAAMLKNTRDPMNILPYDVLDLIFFHLPFHRRLACMLVSKTWHQFCVSWNGMWRDLDFKTGARRNVSRRVMAQYFKYAHGNHVRKFVLEDPQTAPHALNLLHQYNCLYLKHLTLECDEIVCARLLEVLPHIGGHLTHIHLDLQLMRDDVPFVQGLLEACPKVTHLYAGFAPLFRPRLLDTQSKGDPVVTHPLQHLYIYGNHDIEWLQQFAAICPHLTHLITNIDGCRPGDLLPSFPELQVLNLAGHLSYARPDWDLPSTPAQPGLRELFVPSTADWTGVTEAVILPSLPTLQVLRLPWCPLHDWDAPASDLLLELDMCHGQLSEGELMGALALYPNLQHVNLAYHPAVTDDVVHALAKLKQLRFLDISNCWEVTGYGVRALVDQHASTLTSLVIENCHNVSPDAIEYCRSLLGRRLFCTFSFGRR</sequence>
<gene>
    <name evidence="4" type="ORF">DM01DRAFT_1332211</name>
</gene>
<dbReference type="SMART" id="SM00256">
    <property type="entry name" value="FBOX"/>
    <property type="match status" value="1"/>
</dbReference>
<name>A0A1X2GUB6_9FUNG</name>
<dbReference type="InterPro" id="IPR019734">
    <property type="entry name" value="TPR_rpt"/>
</dbReference>
<dbReference type="InterPro" id="IPR001810">
    <property type="entry name" value="F-box_dom"/>
</dbReference>
<comment type="caution">
    <text evidence="4">The sequence shown here is derived from an EMBL/GenBank/DDBJ whole genome shotgun (WGS) entry which is preliminary data.</text>
</comment>
<feature type="compositionally biased region" description="Polar residues" evidence="2">
    <location>
        <begin position="1"/>
        <end position="14"/>
    </location>
</feature>
<dbReference type="InterPro" id="IPR036047">
    <property type="entry name" value="F-box-like_dom_sf"/>
</dbReference>
<organism evidence="4 5">
    <name type="scientific">Hesseltinella vesiculosa</name>
    <dbReference type="NCBI Taxonomy" id="101127"/>
    <lineage>
        <taxon>Eukaryota</taxon>
        <taxon>Fungi</taxon>
        <taxon>Fungi incertae sedis</taxon>
        <taxon>Mucoromycota</taxon>
        <taxon>Mucoromycotina</taxon>
        <taxon>Mucoromycetes</taxon>
        <taxon>Mucorales</taxon>
        <taxon>Cunninghamellaceae</taxon>
        <taxon>Hesseltinella</taxon>
    </lineage>
</organism>
<dbReference type="Gene3D" id="1.20.1280.50">
    <property type="match status" value="1"/>
</dbReference>
<keyword evidence="5" id="KW-1185">Reference proteome</keyword>
<dbReference type="SUPFAM" id="SSF52047">
    <property type="entry name" value="RNI-like"/>
    <property type="match status" value="1"/>
</dbReference>
<accession>A0A1X2GUB6</accession>
<dbReference type="InterPro" id="IPR032675">
    <property type="entry name" value="LRR_dom_sf"/>
</dbReference>
<dbReference type="STRING" id="101127.A0A1X2GUB6"/>
<feature type="region of interest" description="Disordered" evidence="2">
    <location>
        <begin position="1"/>
        <end position="27"/>
    </location>
</feature>
<dbReference type="GO" id="GO:0031146">
    <property type="term" value="P:SCF-dependent proteasomal ubiquitin-dependent protein catabolic process"/>
    <property type="evidence" value="ECO:0007669"/>
    <property type="project" value="TreeGrafter"/>
</dbReference>
<evidence type="ECO:0000259" key="3">
    <source>
        <dbReference type="PROSITE" id="PS50181"/>
    </source>
</evidence>
<dbReference type="Gene3D" id="3.80.10.10">
    <property type="entry name" value="Ribonuclease Inhibitor"/>
    <property type="match status" value="1"/>
</dbReference>
<dbReference type="Pfam" id="PF00646">
    <property type="entry name" value="F-box"/>
    <property type="match status" value="1"/>
</dbReference>
<dbReference type="PANTHER" id="PTHR13318">
    <property type="entry name" value="PARTNER OF PAIRED, ISOFORM B-RELATED"/>
    <property type="match status" value="1"/>
</dbReference>
<dbReference type="InterPro" id="IPR011990">
    <property type="entry name" value="TPR-like_helical_dom_sf"/>
</dbReference>
<dbReference type="PROSITE" id="PS50181">
    <property type="entry name" value="FBOX"/>
    <property type="match status" value="1"/>
</dbReference>
<evidence type="ECO:0000256" key="1">
    <source>
        <dbReference type="PROSITE-ProRule" id="PRU00339"/>
    </source>
</evidence>
<dbReference type="GO" id="GO:0019005">
    <property type="term" value="C:SCF ubiquitin ligase complex"/>
    <property type="evidence" value="ECO:0007669"/>
    <property type="project" value="TreeGrafter"/>
</dbReference>
<dbReference type="EMBL" id="MCGT01000003">
    <property type="protein sequence ID" value="ORX61607.1"/>
    <property type="molecule type" value="Genomic_DNA"/>
</dbReference>
<keyword evidence="1" id="KW-0802">TPR repeat</keyword>
<dbReference type="SUPFAM" id="SSF48452">
    <property type="entry name" value="TPR-like"/>
    <property type="match status" value="1"/>
</dbReference>
<evidence type="ECO:0000313" key="5">
    <source>
        <dbReference type="Proteomes" id="UP000242146"/>
    </source>
</evidence>
<dbReference type="SUPFAM" id="SSF81383">
    <property type="entry name" value="F-box domain"/>
    <property type="match status" value="1"/>
</dbReference>
<dbReference type="PROSITE" id="PS50005">
    <property type="entry name" value="TPR"/>
    <property type="match status" value="1"/>
</dbReference>
<dbReference type="AlphaFoldDB" id="A0A1X2GUB6"/>
<proteinExistence type="predicted"/>
<dbReference type="OrthoDB" id="2218971at2759"/>
<protein>
    <submittedName>
        <fullName evidence="4">RNI-like protein</fullName>
    </submittedName>
</protein>
<evidence type="ECO:0000256" key="2">
    <source>
        <dbReference type="SAM" id="MobiDB-lite"/>
    </source>
</evidence>
<dbReference type="Proteomes" id="UP000242146">
    <property type="component" value="Unassembled WGS sequence"/>
</dbReference>
<dbReference type="CDD" id="cd09917">
    <property type="entry name" value="F-box_SF"/>
    <property type="match status" value="1"/>
</dbReference>